<evidence type="ECO:0000313" key="1">
    <source>
        <dbReference type="EMBL" id="GFX92535.1"/>
    </source>
</evidence>
<protein>
    <submittedName>
        <fullName evidence="1">Uncharacterized protein</fullName>
    </submittedName>
</protein>
<name>A0A8X6RLC2_TRICX</name>
<gene>
    <name evidence="1" type="ORF">TNCV_710401</name>
</gene>
<dbReference type="EMBL" id="BMAU01021148">
    <property type="protein sequence ID" value="GFX92535.1"/>
    <property type="molecule type" value="Genomic_DNA"/>
</dbReference>
<dbReference type="Proteomes" id="UP000887159">
    <property type="component" value="Unassembled WGS sequence"/>
</dbReference>
<comment type="caution">
    <text evidence="1">The sequence shown here is derived from an EMBL/GenBank/DDBJ whole genome shotgun (WGS) entry which is preliminary data.</text>
</comment>
<proteinExistence type="predicted"/>
<dbReference type="AlphaFoldDB" id="A0A8X6RLC2"/>
<keyword evidence="2" id="KW-1185">Reference proteome</keyword>
<evidence type="ECO:0000313" key="2">
    <source>
        <dbReference type="Proteomes" id="UP000887159"/>
    </source>
</evidence>
<reference evidence="1" key="1">
    <citation type="submission" date="2020-08" db="EMBL/GenBank/DDBJ databases">
        <title>Multicomponent nature underlies the extraordinary mechanical properties of spider dragline silk.</title>
        <authorList>
            <person name="Kono N."/>
            <person name="Nakamura H."/>
            <person name="Mori M."/>
            <person name="Yoshida Y."/>
            <person name="Ohtoshi R."/>
            <person name="Malay A.D."/>
            <person name="Moran D.A.P."/>
            <person name="Tomita M."/>
            <person name="Numata K."/>
            <person name="Arakawa K."/>
        </authorList>
    </citation>
    <scope>NUCLEOTIDE SEQUENCE</scope>
</reference>
<sequence length="197" mass="22405">MSKLGKTKPLPGYSSIASIRVKYNFILMCLHPPRSPTREAVCRSFGKNQARRFPGLHPEYSDTASGRLTGAGSILPPVYSEAWAKGLWFGREKKKWDDKKRVENREGSLGYAGFVTRVFTNDSKPLGKRKRSLENLGIVTPVLILGSVWLQWVRSHLKSIDKTIDKLEKKEKVVEKVVLSTIHTFQDHQNKLVHHQL</sequence>
<accession>A0A8X6RLC2</accession>
<organism evidence="1 2">
    <name type="scientific">Trichonephila clavipes</name>
    <name type="common">Golden silk orbweaver</name>
    <name type="synonym">Nephila clavipes</name>
    <dbReference type="NCBI Taxonomy" id="2585209"/>
    <lineage>
        <taxon>Eukaryota</taxon>
        <taxon>Metazoa</taxon>
        <taxon>Ecdysozoa</taxon>
        <taxon>Arthropoda</taxon>
        <taxon>Chelicerata</taxon>
        <taxon>Arachnida</taxon>
        <taxon>Araneae</taxon>
        <taxon>Araneomorphae</taxon>
        <taxon>Entelegynae</taxon>
        <taxon>Araneoidea</taxon>
        <taxon>Nephilidae</taxon>
        <taxon>Trichonephila</taxon>
    </lineage>
</organism>